<evidence type="ECO:0000313" key="2">
    <source>
        <dbReference type="EMBL" id="ETO34255.1"/>
    </source>
</evidence>
<proteinExistence type="predicted"/>
<feature type="region of interest" description="Disordered" evidence="1">
    <location>
        <begin position="1"/>
        <end position="43"/>
    </location>
</feature>
<feature type="compositionally biased region" description="Polar residues" evidence="1">
    <location>
        <begin position="16"/>
        <end position="28"/>
    </location>
</feature>
<evidence type="ECO:0000256" key="1">
    <source>
        <dbReference type="SAM" id="MobiDB-lite"/>
    </source>
</evidence>
<accession>X6P6T3</accession>
<reference evidence="2 3" key="1">
    <citation type="journal article" date="2013" name="Curr. Biol.">
        <title>The Genome of the Foraminiferan Reticulomyxa filosa.</title>
        <authorList>
            <person name="Glockner G."/>
            <person name="Hulsmann N."/>
            <person name="Schleicher M."/>
            <person name="Noegel A.A."/>
            <person name="Eichinger L."/>
            <person name="Gallinger C."/>
            <person name="Pawlowski J."/>
            <person name="Sierra R."/>
            <person name="Euteneuer U."/>
            <person name="Pillet L."/>
            <person name="Moustafa A."/>
            <person name="Platzer M."/>
            <person name="Groth M."/>
            <person name="Szafranski K."/>
            <person name="Schliwa M."/>
        </authorList>
    </citation>
    <scope>NUCLEOTIDE SEQUENCE [LARGE SCALE GENOMIC DNA]</scope>
</reference>
<feature type="compositionally biased region" description="Basic and acidic residues" evidence="1">
    <location>
        <begin position="141"/>
        <end position="165"/>
    </location>
</feature>
<dbReference type="EMBL" id="ASPP01002728">
    <property type="protein sequence ID" value="ETO34255.1"/>
    <property type="molecule type" value="Genomic_DNA"/>
</dbReference>
<dbReference type="AlphaFoldDB" id="X6P6T3"/>
<evidence type="ECO:0000313" key="3">
    <source>
        <dbReference type="Proteomes" id="UP000023152"/>
    </source>
</evidence>
<feature type="compositionally biased region" description="Basic and acidic residues" evidence="1">
    <location>
        <begin position="72"/>
        <end position="105"/>
    </location>
</feature>
<feature type="region of interest" description="Disordered" evidence="1">
    <location>
        <begin position="117"/>
        <end position="168"/>
    </location>
</feature>
<feature type="compositionally biased region" description="Polar residues" evidence="1">
    <location>
        <begin position="229"/>
        <end position="239"/>
    </location>
</feature>
<keyword evidence="3" id="KW-1185">Reference proteome</keyword>
<comment type="caution">
    <text evidence="2">The sequence shown here is derived from an EMBL/GenBank/DDBJ whole genome shotgun (WGS) entry which is preliminary data.</text>
</comment>
<feature type="region of interest" description="Disordered" evidence="1">
    <location>
        <begin position="214"/>
        <end position="239"/>
    </location>
</feature>
<dbReference type="Proteomes" id="UP000023152">
    <property type="component" value="Unassembled WGS sequence"/>
</dbReference>
<sequence length="239" mass="27583">MATTKVGKIDDWWNEESGTVKPQSTETNTSKDETANTKNDTTSFKDWWKELSLEKGVILKLVMAHFKKEKNNKKDDHEENEKKAKQERNKSKSENQLRIGKGENKRIIKYSGTSWNDLITKDPAMDDDNAEEDNEEDDVEMVDKKTNTTQKEEKAEGMNKEKEDQNPIMANEQMNDLGWKEANKNVNFMKNQLIKALLGETILRSEDDLLLFSETTDKKETHKPLKNSKGPSTLNKTRL</sequence>
<feature type="compositionally biased region" description="Acidic residues" evidence="1">
    <location>
        <begin position="125"/>
        <end position="140"/>
    </location>
</feature>
<feature type="region of interest" description="Disordered" evidence="1">
    <location>
        <begin position="67"/>
        <end position="105"/>
    </location>
</feature>
<protein>
    <submittedName>
        <fullName evidence="2">Uncharacterized protein</fullName>
    </submittedName>
</protein>
<name>X6P6T3_RETFI</name>
<gene>
    <name evidence="2" type="ORF">RFI_02840</name>
</gene>
<organism evidence="2 3">
    <name type="scientific">Reticulomyxa filosa</name>
    <dbReference type="NCBI Taxonomy" id="46433"/>
    <lineage>
        <taxon>Eukaryota</taxon>
        <taxon>Sar</taxon>
        <taxon>Rhizaria</taxon>
        <taxon>Retaria</taxon>
        <taxon>Foraminifera</taxon>
        <taxon>Monothalamids</taxon>
        <taxon>Reticulomyxidae</taxon>
        <taxon>Reticulomyxa</taxon>
    </lineage>
</organism>